<protein>
    <recommendedName>
        <fullName evidence="1">NodB homology domain-containing protein</fullName>
    </recommendedName>
</protein>
<evidence type="ECO:0000313" key="3">
    <source>
        <dbReference type="Proteomes" id="UP000502196"/>
    </source>
</evidence>
<dbReference type="GO" id="GO:0005975">
    <property type="term" value="P:carbohydrate metabolic process"/>
    <property type="evidence" value="ECO:0007669"/>
    <property type="project" value="InterPro"/>
</dbReference>
<reference evidence="2 3" key="1">
    <citation type="submission" date="2020-04" db="EMBL/GenBank/DDBJ databases">
        <authorList>
            <person name="Hogendoorn C."/>
        </authorList>
    </citation>
    <scope>NUCLEOTIDE SEQUENCE [LARGE SCALE GENOMIC DNA]</scope>
    <source>
        <strain evidence="2">COOX1</strain>
    </source>
</reference>
<proteinExistence type="predicted"/>
<feature type="domain" description="NodB homology" evidence="1">
    <location>
        <begin position="1"/>
        <end position="35"/>
    </location>
</feature>
<evidence type="ECO:0000259" key="1">
    <source>
        <dbReference type="PROSITE" id="PS51677"/>
    </source>
</evidence>
<evidence type="ECO:0000313" key="2">
    <source>
        <dbReference type="EMBL" id="CAB3395656.1"/>
    </source>
</evidence>
<dbReference type="GO" id="GO:0016810">
    <property type="term" value="F:hydrolase activity, acting on carbon-nitrogen (but not peptide) bonds"/>
    <property type="evidence" value="ECO:0007669"/>
    <property type="project" value="InterPro"/>
</dbReference>
<gene>
    <name evidence="2" type="ORF">COOX1_3020</name>
</gene>
<dbReference type="Gene3D" id="3.20.20.370">
    <property type="entry name" value="Glycoside hydrolase/deacetylase"/>
    <property type="match status" value="1"/>
</dbReference>
<dbReference type="Proteomes" id="UP000502196">
    <property type="component" value="Chromosome"/>
</dbReference>
<dbReference type="InterPro" id="IPR002509">
    <property type="entry name" value="NODB_dom"/>
</dbReference>
<organism evidence="2 3">
    <name type="scientific">Kyrpidia spormannii</name>
    <dbReference type="NCBI Taxonomy" id="2055160"/>
    <lineage>
        <taxon>Bacteria</taxon>
        <taxon>Bacillati</taxon>
        <taxon>Bacillota</taxon>
        <taxon>Bacilli</taxon>
        <taxon>Bacillales</taxon>
        <taxon>Alicyclobacillaceae</taxon>
        <taxon>Kyrpidia</taxon>
    </lineage>
</organism>
<sequence length="40" mass="4419">MQNGAVLLLHAVSKDNAESLWRILTDLKAQGYTFGTLDDL</sequence>
<dbReference type="PROSITE" id="PS51677">
    <property type="entry name" value="NODB"/>
    <property type="match status" value="1"/>
</dbReference>
<dbReference type="EMBL" id="LR792683">
    <property type="protein sequence ID" value="CAB3395656.1"/>
    <property type="molecule type" value="Genomic_DNA"/>
</dbReference>
<dbReference type="SUPFAM" id="SSF88713">
    <property type="entry name" value="Glycoside hydrolase/deacetylase"/>
    <property type="match status" value="1"/>
</dbReference>
<accession>A0A6F9EDW7</accession>
<dbReference type="InterPro" id="IPR011330">
    <property type="entry name" value="Glyco_hydro/deAcase_b/a-brl"/>
</dbReference>
<name>A0A6F9EDW7_9BACL</name>
<dbReference type="AlphaFoldDB" id="A0A6F9EDW7"/>